<dbReference type="Proteomes" id="UP001597187">
    <property type="component" value="Unassembled WGS sequence"/>
</dbReference>
<protein>
    <recommendedName>
        <fullName evidence="2">DUF7344 domain-containing protein</fullName>
    </recommendedName>
</protein>
<keyword evidence="4" id="KW-1185">Reference proteome</keyword>
<comment type="caution">
    <text evidence="3">The sequence shown here is derived from an EMBL/GenBank/DDBJ whole genome shotgun (WGS) entry which is preliminary data.</text>
</comment>
<dbReference type="InterPro" id="IPR036390">
    <property type="entry name" value="WH_DNA-bd_sf"/>
</dbReference>
<evidence type="ECO:0000313" key="4">
    <source>
        <dbReference type="Proteomes" id="UP001597187"/>
    </source>
</evidence>
<dbReference type="RefSeq" id="WP_250872095.1">
    <property type="nucleotide sequence ID" value="NZ_JALXFV010000002.1"/>
</dbReference>
<feature type="region of interest" description="Disordered" evidence="1">
    <location>
        <begin position="1"/>
        <end position="32"/>
    </location>
</feature>
<reference evidence="3 4" key="1">
    <citation type="journal article" date="2019" name="Int. J. Syst. Evol. Microbiol.">
        <title>The Global Catalogue of Microorganisms (GCM) 10K type strain sequencing project: providing services to taxonomists for standard genome sequencing and annotation.</title>
        <authorList>
            <consortium name="The Broad Institute Genomics Platform"/>
            <consortium name="The Broad Institute Genome Sequencing Center for Infectious Disease"/>
            <person name="Wu L."/>
            <person name="Ma J."/>
        </authorList>
    </citation>
    <scope>NUCLEOTIDE SEQUENCE [LARGE SCALE GENOMIC DNA]</scope>
    <source>
        <strain evidence="3 4">CGMCC 1.12563</strain>
    </source>
</reference>
<dbReference type="Gene3D" id="1.10.10.10">
    <property type="entry name" value="Winged helix-like DNA-binding domain superfamily/Winged helix DNA-binding domain"/>
    <property type="match status" value="1"/>
</dbReference>
<name>A0ABD6AR52_9EURY</name>
<dbReference type="AlphaFoldDB" id="A0ABD6AR52"/>
<accession>A0ABD6AR52</accession>
<dbReference type="EMBL" id="JBHUDC010000002">
    <property type="protein sequence ID" value="MFD1512109.1"/>
    <property type="molecule type" value="Genomic_DNA"/>
</dbReference>
<dbReference type="InterPro" id="IPR055768">
    <property type="entry name" value="DUF7344"/>
</dbReference>
<dbReference type="Pfam" id="PF24035">
    <property type="entry name" value="DUF7344"/>
    <property type="match status" value="1"/>
</dbReference>
<gene>
    <name evidence="3" type="ORF">ACFSBT_02290</name>
</gene>
<evidence type="ECO:0000256" key="1">
    <source>
        <dbReference type="SAM" id="MobiDB-lite"/>
    </source>
</evidence>
<dbReference type="InterPro" id="IPR036388">
    <property type="entry name" value="WH-like_DNA-bd_sf"/>
</dbReference>
<evidence type="ECO:0000259" key="2">
    <source>
        <dbReference type="Pfam" id="PF24035"/>
    </source>
</evidence>
<feature type="domain" description="DUF7344" evidence="2">
    <location>
        <begin position="29"/>
        <end position="98"/>
    </location>
</feature>
<sequence length="122" mass="14175">MHERPDTDTHENRHGDTDDERGDRPGTPLTDERRRFLLRDLTAHYHPVPTYDLADRLRAFEHTADRPISFDEVHRQLVEEHLPRLEAAGLVETAGERGRYVPTDETLDTELTVRHLEATDES</sequence>
<organism evidence="3 4">
    <name type="scientific">Halomarina rubra</name>
    <dbReference type="NCBI Taxonomy" id="2071873"/>
    <lineage>
        <taxon>Archaea</taxon>
        <taxon>Methanobacteriati</taxon>
        <taxon>Methanobacteriota</taxon>
        <taxon>Stenosarchaea group</taxon>
        <taxon>Halobacteria</taxon>
        <taxon>Halobacteriales</taxon>
        <taxon>Natronomonadaceae</taxon>
        <taxon>Halomarina</taxon>
    </lineage>
</organism>
<evidence type="ECO:0000313" key="3">
    <source>
        <dbReference type="EMBL" id="MFD1512109.1"/>
    </source>
</evidence>
<proteinExistence type="predicted"/>
<dbReference type="SUPFAM" id="SSF46785">
    <property type="entry name" value="Winged helix' DNA-binding domain"/>
    <property type="match status" value="1"/>
</dbReference>